<reference evidence="1" key="1">
    <citation type="submission" date="2017-08" db="EMBL/GenBank/DDBJ databases">
        <authorList>
            <person name="Imhoff J.F."/>
            <person name="Rahn T."/>
            <person name="Kuenzel S."/>
            <person name="Neulinger S.C."/>
        </authorList>
    </citation>
    <scope>NUCLEOTIDE SEQUENCE</scope>
    <source>
        <strain evidence="1">DSM 11080</strain>
    </source>
</reference>
<protein>
    <submittedName>
        <fullName evidence="1">Uncharacterized protein</fullName>
    </submittedName>
</protein>
<reference evidence="1" key="2">
    <citation type="journal article" date="2020" name="Microorganisms">
        <title>Osmotic Adaptation and Compatible Solute Biosynthesis of Phototrophic Bacteria as Revealed from Genome Analyses.</title>
        <authorList>
            <person name="Imhoff J.F."/>
            <person name="Rahn T."/>
            <person name="Kunzel S."/>
            <person name="Keller A."/>
            <person name="Neulinger S.C."/>
        </authorList>
    </citation>
    <scope>NUCLEOTIDE SEQUENCE</scope>
    <source>
        <strain evidence="1">DSM 11080</strain>
    </source>
</reference>
<comment type="caution">
    <text evidence="1">The sequence shown here is derived from an EMBL/GenBank/DDBJ whole genome shotgun (WGS) entry which is preliminary data.</text>
</comment>
<dbReference type="Proteomes" id="UP001296776">
    <property type="component" value="Unassembled WGS sequence"/>
</dbReference>
<gene>
    <name evidence="1" type="ORF">CKO40_19295</name>
</gene>
<dbReference type="EMBL" id="NRSJ01000046">
    <property type="protein sequence ID" value="MBK1706632.1"/>
    <property type="molecule type" value="Genomic_DNA"/>
</dbReference>
<dbReference type="RefSeq" id="WP_200348095.1">
    <property type="nucleotide sequence ID" value="NZ_NRSJ01000046.1"/>
</dbReference>
<evidence type="ECO:0000313" key="1">
    <source>
        <dbReference type="EMBL" id="MBK1706632.1"/>
    </source>
</evidence>
<accession>A0AAJ0U903</accession>
<dbReference type="AlphaFoldDB" id="A0AAJ0U903"/>
<sequence>MQYDSHLYQILAPNPALVASQLEPDAFAKHYTAGSLRYYAGKVVFAEIDVDYRHPYFKIDEALATLKPHDDGRPKATRFISTYRVLEHIELDAIQRVILSTPEGYTLELQATPYDKTHEEGFLRIYAEIAPLRMLVMSRMDFPAFGKYITDPEFPKGAPKQFYTQIELDIEHFLEEFEARPAMHPPIPGLHPSNLRAAIMELRADPNKLTKGLKLDSAFETIPYKSIRHGFMFASQDKTRFFPMPSRSEIESTNYRFWRAM</sequence>
<organism evidence="1 2">
    <name type="scientific">Halochromatium glycolicum</name>
    <dbReference type="NCBI Taxonomy" id="85075"/>
    <lineage>
        <taxon>Bacteria</taxon>
        <taxon>Pseudomonadati</taxon>
        <taxon>Pseudomonadota</taxon>
        <taxon>Gammaproteobacteria</taxon>
        <taxon>Chromatiales</taxon>
        <taxon>Chromatiaceae</taxon>
        <taxon>Halochromatium</taxon>
    </lineage>
</organism>
<proteinExistence type="predicted"/>
<keyword evidence="2" id="KW-1185">Reference proteome</keyword>
<evidence type="ECO:0000313" key="2">
    <source>
        <dbReference type="Proteomes" id="UP001296776"/>
    </source>
</evidence>
<name>A0AAJ0U903_9GAMM</name>